<proteinExistence type="predicted"/>
<dbReference type="InterPro" id="IPR029063">
    <property type="entry name" value="SAM-dependent_MTases_sf"/>
</dbReference>
<dbReference type="Gene3D" id="3.40.50.150">
    <property type="entry name" value="Vaccinia Virus protein VP39"/>
    <property type="match status" value="1"/>
</dbReference>
<gene>
    <name evidence="3" type="ORF">Pfl04_38920</name>
</gene>
<dbReference type="CDD" id="cd02440">
    <property type="entry name" value="AdoMet_MTases"/>
    <property type="match status" value="1"/>
</dbReference>
<evidence type="ECO:0000313" key="4">
    <source>
        <dbReference type="Proteomes" id="UP000653674"/>
    </source>
</evidence>
<dbReference type="RefSeq" id="WP_168079220.1">
    <property type="nucleotide sequence ID" value="NZ_BAAAQJ010000009.1"/>
</dbReference>
<dbReference type="GO" id="GO:0016740">
    <property type="term" value="F:transferase activity"/>
    <property type="evidence" value="ECO:0007669"/>
    <property type="project" value="UniProtKB-KW"/>
</dbReference>
<dbReference type="Pfam" id="PF13649">
    <property type="entry name" value="Methyltransf_25"/>
    <property type="match status" value="1"/>
</dbReference>
<feature type="domain" description="Methyltransferase" evidence="2">
    <location>
        <begin position="49"/>
        <end position="140"/>
    </location>
</feature>
<comment type="caution">
    <text evidence="3">The sequence shown here is derived from an EMBL/GenBank/DDBJ whole genome shotgun (WGS) entry which is preliminary data.</text>
</comment>
<dbReference type="Proteomes" id="UP000653674">
    <property type="component" value="Unassembled WGS sequence"/>
</dbReference>
<keyword evidence="4" id="KW-1185">Reference proteome</keyword>
<accession>A0A8J3LLR2</accession>
<dbReference type="SUPFAM" id="SSF53335">
    <property type="entry name" value="S-adenosyl-L-methionine-dependent methyltransferases"/>
    <property type="match status" value="1"/>
</dbReference>
<keyword evidence="1" id="KW-0808">Transferase</keyword>
<evidence type="ECO:0000313" key="3">
    <source>
        <dbReference type="EMBL" id="GIG75488.1"/>
    </source>
</evidence>
<organism evidence="3 4">
    <name type="scientific">Planosporangium flavigriseum</name>
    <dbReference type="NCBI Taxonomy" id="373681"/>
    <lineage>
        <taxon>Bacteria</taxon>
        <taxon>Bacillati</taxon>
        <taxon>Actinomycetota</taxon>
        <taxon>Actinomycetes</taxon>
        <taxon>Micromonosporales</taxon>
        <taxon>Micromonosporaceae</taxon>
        <taxon>Planosporangium</taxon>
    </lineage>
</organism>
<dbReference type="InterPro" id="IPR041698">
    <property type="entry name" value="Methyltransf_25"/>
</dbReference>
<dbReference type="PANTHER" id="PTHR43861">
    <property type="entry name" value="TRANS-ACONITATE 2-METHYLTRANSFERASE-RELATED"/>
    <property type="match status" value="1"/>
</dbReference>
<sequence>MTDDSLLAGQIAYYRRRAAEFDLATHGVGDETSRRIAAVVDALRPTGNVLELACGTGMWTARLARWATTLTAVDAAPEMIELARARTGDAAIRFQVADLFDWCPANRFDVVFFAFWLSHIPRARFAAFWARIAEALAPGGRAVFVDEPIHGGSREVFVGDSGEIVERRLADGSAHRVVRVFWDPLDLQEHLTGLGWRARVRTVSEKWMVGEADLPAVRH</sequence>
<evidence type="ECO:0000259" key="2">
    <source>
        <dbReference type="Pfam" id="PF13649"/>
    </source>
</evidence>
<dbReference type="EMBL" id="BONU01000032">
    <property type="protein sequence ID" value="GIG75488.1"/>
    <property type="molecule type" value="Genomic_DNA"/>
</dbReference>
<reference evidence="3" key="1">
    <citation type="submission" date="2021-01" db="EMBL/GenBank/DDBJ databases">
        <title>Whole genome shotgun sequence of Planosporangium flavigriseum NBRC 105377.</title>
        <authorList>
            <person name="Komaki H."/>
            <person name="Tamura T."/>
        </authorList>
    </citation>
    <scope>NUCLEOTIDE SEQUENCE</scope>
    <source>
        <strain evidence="3">NBRC 105377</strain>
    </source>
</reference>
<evidence type="ECO:0000256" key="1">
    <source>
        <dbReference type="ARBA" id="ARBA00022679"/>
    </source>
</evidence>
<protein>
    <recommendedName>
        <fullName evidence="2">Methyltransferase domain-containing protein</fullName>
    </recommendedName>
</protein>
<name>A0A8J3LLR2_9ACTN</name>
<dbReference type="AlphaFoldDB" id="A0A8J3LLR2"/>